<evidence type="ECO:0000256" key="12">
    <source>
        <dbReference type="ARBA" id="ARBA00023004"/>
    </source>
</evidence>
<dbReference type="GO" id="GO:0046872">
    <property type="term" value="F:metal ion binding"/>
    <property type="evidence" value="ECO:0007669"/>
    <property type="project" value="UniProtKB-UniRule"/>
</dbReference>
<feature type="binding site" evidence="18">
    <location>
        <position position="249"/>
    </location>
    <ligand>
        <name>Ca(2+)</name>
        <dbReference type="ChEBI" id="CHEBI:29108"/>
        <label>2</label>
    </ligand>
</feature>
<dbReference type="PRINTS" id="PR00461">
    <property type="entry name" value="PLPEROXIDASE"/>
</dbReference>
<feature type="binding site" evidence="18">
    <location>
        <position position="67"/>
    </location>
    <ligand>
        <name>Ca(2+)</name>
        <dbReference type="ChEBI" id="CHEBI:29108"/>
        <label>1</label>
    </ligand>
</feature>
<dbReference type="Gene3D" id="1.10.420.10">
    <property type="entry name" value="Peroxidase, domain 2"/>
    <property type="match status" value="1"/>
</dbReference>
<feature type="binding site" evidence="18">
    <location>
        <position position="257"/>
    </location>
    <ligand>
        <name>Ca(2+)</name>
        <dbReference type="ChEBI" id="CHEBI:29108"/>
        <label>2</label>
    </ligand>
</feature>
<proteinExistence type="inferred from homology"/>
<evidence type="ECO:0000256" key="21">
    <source>
        <dbReference type="RuleBase" id="RU362060"/>
    </source>
</evidence>
<reference evidence="23 24" key="1">
    <citation type="journal article" date="2011" name="Science">
        <title>The Selaginella genome identifies genetic changes associated with the evolution of vascular plants.</title>
        <authorList>
            <person name="Banks J.A."/>
            <person name="Nishiyama T."/>
            <person name="Hasebe M."/>
            <person name="Bowman J.L."/>
            <person name="Gribskov M."/>
            <person name="dePamphilis C."/>
            <person name="Albert V.A."/>
            <person name="Aono N."/>
            <person name="Aoyama T."/>
            <person name="Ambrose B.A."/>
            <person name="Ashton N.W."/>
            <person name="Axtell M.J."/>
            <person name="Barker E."/>
            <person name="Barker M.S."/>
            <person name="Bennetzen J.L."/>
            <person name="Bonawitz N.D."/>
            <person name="Chapple C."/>
            <person name="Cheng C."/>
            <person name="Correa L.G."/>
            <person name="Dacre M."/>
            <person name="DeBarry J."/>
            <person name="Dreyer I."/>
            <person name="Elias M."/>
            <person name="Engstrom E.M."/>
            <person name="Estelle M."/>
            <person name="Feng L."/>
            <person name="Finet C."/>
            <person name="Floyd S.K."/>
            <person name="Frommer W.B."/>
            <person name="Fujita T."/>
            <person name="Gramzow L."/>
            <person name="Gutensohn M."/>
            <person name="Harholt J."/>
            <person name="Hattori M."/>
            <person name="Heyl A."/>
            <person name="Hirai T."/>
            <person name="Hiwatashi Y."/>
            <person name="Ishikawa M."/>
            <person name="Iwata M."/>
            <person name="Karol K.G."/>
            <person name="Koehler B."/>
            <person name="Kolukisaoglu U."/>
            <person name="Kubo M."/>
            <person name="Kurata T."/>
            <person name="Lalonde S."/>
            <person name="Li K."/>
            <person name="Li Y."/>
            <person name="Litt A."/>
            <person name="Lyons E."/>
            <person name="Manning G."/>
            <person name="Maruyama T."/>
            <person name="Michael T.P."/>
            <person name="Mikami K."/>
            <person name="Miyazaki S."/>
            <person name="Morinaga S."/>
            <person name="Murata T."/>
            <person name="Mueller-Roeber B."/>
            <person name="Nelson D.R."/>
            <person name="Obara M."/>
            <person name="Oguri Y."/>
            <person name="Olmstead R.G."/>
            <person name="Onodera N."/>
            <person name="Petersen B.L."/>
            <person name="Pils B."/>
            <person name="Prigge M."/>
            <person name="Rensing S.A."/>
            <person name="Riano-Pachon D.M."/>
            <person name="Roberts A.W."/>
            <person name="Sato Y."/>
            <person name="Scheller H.V."/>
            <person name="Schulz B."/>
            <person name="Schulz C."/>
            <person name="Shakirov E.V."/>
            <person name="Shibagaki N."/>
            <person name="Shinohara N."/>
            <person name="Shippen D.E."/>
            <person name="Soerensen I."/>
            <person name="Sotooka R."/>
            <person name="Sugimoto N."/>
            <person name="Sugita M."/>
            <person name="Sumikawa N."/>
            <person name="Tanurdzic M."/>
            <person name="Theissen G."/>
            <person name="Ulvskov P."/>
            <person name="Wakazuki S."/>
            <person name="Weng J.K."/>
            <person name="Willats W.W."/>
            <person name="Wipf D."/>
            <person name="Wolf P.G."/>
            <person name="Yang L."/>
            <person name="Zimmer A.D."/>
            <person name="Zhu Q."/>
            <person name="Mitros T."/>
            <person name="Hellsten U."/>
            <person name="Loque D."/>
            <person name="Otillar R."/>
            <person name="Salamov A."/>
            <person name="Schmutz J."/>
            <person name="Shapiro H."/>
            <person name="Lindquist E."/>
            <person name="Lucas S."/>
            <person name="Rokhsar D."/>
            <person name="Grigoriev I.V."/>
        </authorList>
    </citation>
    <scope>NUCLEOTIDE SEQUENCE [LARGE SCALE GENOMIC DNA]</scope>
</reference>
<keyword evidence="10 18" id="KW-0106">Calcium</keyword>
<evidence type="ECO:0000256" key="7">
    <source>
        <dbReference type="ARBA" id="ARBA00022617"/>
    </source>
</evidence>
<comment type="cofactor">
    <cofactor evidence="18 21">
        <name>Ca(2+)</name>
        <dbReference type="ChEBI" id="CHEBI:29108"/>
    </cofactor>
    <text evidence="18 21">Binds 2 calcium ions per subunit.</text>
</comment>
<dbReference type="Gene3D" id="1.10.520.10">
    <property type="match status" value="1"/>
</dbReference>
<evidence type="ECO:0000256" key="14">
    <source>
        <dbReference type="ARBA" id="ARBA00023180"/>
    </source>
</evidence>
<accession>D8SWP8</accession>
<sequence length="335" mass="36954">MAFPKRATVSILVVVFLSLISSRNVLASHSYARTCPNAESIIRDTINEHASRDPTIPAGLIRLHFHDCFVNGCDGSILLDSTPTDGTNVEKFAPPNRDSARGFEVIEDAKRRLEQACPGIVSCADTVAIAARDSTVKMGGQHYIVATGRYDGRVSSLQLATNIPSPSMDASTLIENFKNQGLSVQDLVVLSGAHTLGTSKCNFFASGRFDRLYNFRNTSRGDETVNPAYLQHLRNRCPREGSANTVELDKGSQFSFDNSYFKNLERRNGLLTSDQVLFESERTSGLVRSYAYNSRQFASHFGQSMVRMGSIGWKTKENGEIRTVCNAVNVNKHKL</sequence>
<feature type="signal peptide" evidence="21">
    <location>
        <begin position="1"/>
        <end position="27"/>
    </location>
</feature>
<feature type="binding site" evidence="18">
    <location>
        <position position="195"/>
    </location>
    <ligand>
        <name>Ca(2+)</name>
        <dbReference type="ChEBI" id="CHEBI:29108"/>
        <label>2</label>
    </ligand>
</feature>
<evidence type="ECO:0000256" key="13">
    <source>
        <dbReference type="ARBA" id="ARBA00023157"/>
    </source>
</evidence>
<keyword evidence="5 21" id="KW-0964">Secreted</keyword>
<keyword evidence="24" id="KW-1185">Reference proteome</keyword>
<evidence type="ECO:0000256" key="11">
    <source>
        <dbReference type="ARBA" id="ARBA00023002"/>
    </source>
</evidence>
<dbReference type="FunFam" id="1.10.520.10:FF:000008">
    <property type="entry name" value="Peroxidase"/>
    <property type="match status" value="1"/>
</dbReference>
<comment type="subcellular location">
    <subcellularLocation>
        <location evidence="21">Secreted</location>
    </subcellularLocation>
</comment>
<evidence type="ECO:0000256" key="8">
    <source>
        <dbReference type="ARBA" id="ARBA00022723"/>
    </source>
</evidence>
<feature type="chain" id="PRO_5005127365" description="Peroxidase" evidence="21">
    <location>
        <begin position="28"/>
        <end position="335"/>
    </location>
</feature>
<keyword evidence="7 21" id="KW-0349">Heme</keyword>
<organism evidence="24">
    <name type="scientific">Selaginella moellendorffii</name>
    <name type="common">Spikemoss</name>
    <dbReference type="NCBI Taxonomy" id="88036"/>
    <lineage>
        <taxon>Eukaryota</taxon>
        <taxon>Viridiplantae</taxon>
        <taxon>Streptophyta</taxon>
        <taxon>Embryophyta</taxon>
        <taxon>Tracheophyta</taxon>
        <taxon>Lycopodiopsida</taxon>
        <taxon>Selaginellales</taxon>
        <taxon>Selaginellaceae</taxon>
        <taxon>Selaginella</taxon>
    </lineage>
</organism>
<dbReference type="GO" id="GO:0006979">
    <property type="term" value="P:response to oxidative stress"/>
    <property type="evidence" value="ECO:0007669"/>
    <property type="project" value="UniProtKB-UniRule"/>
</dbReference>
<feature type="active site" description="Proton acceptor" evidence="16">
    <location>
        <position position="66"/>
    </location>
</feature>
<comment type="similarity">
    <text evidence="3">Belongs to the peroxidase family. Ascorbate peroxidase subfamily.</text>
</comment>
<keyword evidence="11 21" id="KW-0560">Oxidoreductase</keyword>
<feature type="binding site" evidence="18">
    <location>
        <position position="76"/>
    </location>
    <ligand>
        <name>Ca(2+)</name>
        <dbReference type="ChEBI" id="CHEBI:29108"/>
        <label>1</label>
    </ligand>
</feature>
<dbReference type="InterPro" id="IPR010255">
    <property type="entry name" value="Haem_peroxidase_sf"/>
</dbReference>
<keyword evidence="14" id="KW-0325">Glycoprotein</keyword>
<dbReference type="FunFam" id="1.10.420.10:FF:000001">
    <property type="entry name" value="Peroxidase"/>
    <property type="match status" value="1"/>
</dbReference>
<keyword evidence="9 21" id="KW-0732">Signal</keyword>
<feature type="disulfide bond" evidence="20">
    <location>
        <begin position="35"/>
        <end position="117"/>
    </location>
</feature>
<evidence type="ECO:0000256" key="1">
    <source>
        <dbReference type="ARBA" id="ARBA00000189"/>
    </source>
</evidence>
<dbReference type="GO" id="GO:0009505">
    <property type="term" value="C:plant-type cell wall"/>
    <property type="evidence" value="ECO:0000318"/>
    <property type="project" value="GO_Central"/>
</dbReference>
<dbReference type="Gramene" id="EFJ11133">
    <property type="protein sequence ID" value="EFJ11133"/>
    <property type="gene ID" value="SELMODRAFT_126863"/>
</dbReference>
<dbReference type="InterPro" id="IPR000823">
    <property type="entry name" value="Peroxidase_pln"/>
</dbReference>
<dbReference type="HOGENOM" id="CLU_010543_0_3_1"/>
<evidence type="ECO:0000256" key="19">
    <source>
        <dbReference type="PIRSR" id="PIRSR600823-4"/>
    </source>
</evidence>
<feature type="disulfide bond" evidence="20">
    <location>
        <begin position="123"/>
        <end position="325"/>
    </location>
</feature>
<dbReference type="GO" id="GO:0005576">
    <property type="term" value="C:extracellular region"/>
    <property type="evidence" value="ECO:0007669"/>
    <property type="project" value="UniProtKB-SubCell"/>
</dbReference>
<dbReference type="GO" id="GO:0020037">
    <property type="term" value="F:heme binding"/>
    <property type="evidence" value="ECO:0007669"/>
    <property type="project" value="UniProtKB-UniRule"/>
</dbReference>
<dbReference type="SUPFAM" id="SSF48113">
    <property type="entry name" value="Heme-dependent peroxidases"/>
    <property type="match status" value="1"/>
</dbReference>
<evidence type="ECO:0000256" key="17">
    <source>
        <dbReference type="PIRSR" id="PIRSR600823-2"/>
    </source>
</evidence>
<keyword evidence="13 20" id="KW-1015">Disulfide bond</keyword>
<dbReference type="CDD" id="cd00693">
    <property type="entry name" value="secretory_peroxidase"/>
    <property type="match status" value="1"/>
</dbReference>
<dbReference type="PANTHER" id="PTHR31388">
    <property type="entry name" value="PEROXIDASE 72-RELATED"/>
    <property type="match status" value="1"/>
</dbReference>
<keyword evidence="12 18" id="KW-0408">Iron</keyword>
<evidence type="ECO:0000256" key="9">
    <source>
        <dbReference type="ARBA" id="ARBA00022729"/>
    </source>
</evidence>
<dbReference type="Pfam" id="PF00141">
    <property type="entry name" value="peroxidase"/>
    <property type="match status" value="1"/>
</dbReference>
<dbReference type="GO" id="GO:0042744">
    <property type="term" value="P:hydrogen peroxide catabolic process"/>
    <property type="evidence" value="ECO:0007669"/>
    <property type="project" value="UniProtKB-KW"/>
</dbReference>
<feature type="binding site" evidence="18">
    <location>
        <position position="74"/>
    </location>
    <ligand>
        <name>Ca(2+)</name>
        <dbReference type="ChEBI" id="CHEBI:29108"/>
        <label>1</label>
    </ligand>
</feature>
<feature type="binding site" evidence="18">
    <location>
        <position position="90"/>
    </location>
    <ligand>
        <name>Ca(2+)</name>
        <dbReference type="ChEBI" id="CHEBI:29108"/>
        <label>1</label>
    </ligand>
</feature>
<dbReference type="PROSITE" id="PS50873">
    <property type="entry name" value="PEROXIDASE_4"/>
    <property type="match status" value="1"/>
</dbReference>
<evidence type="ECO:0000259" key="22">
    <source>
        <dbReference type="PROSITE" id="PS50873"/>
    </source>
</evidence>
<dbReference type="AlphaFoldDB" id="D8SWP8"/>
<dbReference type="STRING" id="88036.D8SWP8"/>
<evidence type="ECO:0000256" key="20">
    <source>
        <dbReference type="PIRSR" id="PIRSR600823-5"/>
    </source>
</evidence>
<dbReference type="KEGG" id="smo:SELMODRAFT_126863"/>
<dbReference type="GO" id="GO:0004601">
    <property type="term" value="F:peroxidase activity"/>
    <property type="evidence" value="ECO:0000318"/>
    <property type="project" value="GO_Central"/>
</dbReference>
<evidence type="ECO:0000256" key="18">
    <source>
        <dbReference type="PIRSR" id="PIRSR600823-3"/>
    </source>
</evidence>
<keyword evidence="6 21" id="KW-0575">Peroxidase</keyword>
<feature type="binding site" description="axial binding residue" evidence="18">
    <location>
        <position position="194"/>
    </location>
    <ligand>
        <name>heme b</name>
        <dbReference type="ChEBI" id="CHEBI:60344"/>
    </ligand>
    <ligandPart>
        <name>Fe</name>
        <dbReference type="ChEBI" id="CHEBI:18248"/>
    </ligandPart>
</feature>
<evidence type="ECO:0000256" key="16">
    <source>
        <dbReference type="PIRSR" id="PIRSR600823-1"/>
    </source>
</evidence>
<dbReference type="EC" id="1.11.1.7" evidence="4 21"/>
<gene>
    <name evidence="23" type="ORF">SELMODRAFT_126863</name>
</gene>
<feature type="binding site" evidence="18">
    <location>
        <position position="70"/>
    </location>
    <ligand>
        <name>Ca(2+)</name>
        <dbReference type="ChEBI" id="CHEBI:29108"/>
        <label>1</label>
    </ligand>
</feature>
<evidence type="ECO:0000256" key="2">
    <source>
        <dbReference type="ARBA" id="ARBA00002322"/>
    </source>
</evidence>
<evidence type="ECO:0000256" key="4">
    <source>
        <dbReference type="ARBA" id="ARBA00012313"/>
    </source>
</evidence>
<comment type="function">
    <text evidence="2">Removal of H(2)O(2), oxidation of toxic reductants, biosynthesis and degradation of lignin, suberization, auxin catabolism, response to environmental stresses such as wounding, pathogen attack and oxidative stress. These functions might be dependent on each isozyme/isoform in each plant tissue.</text>
</comment>
<evidence type="ECO:0000256" key="6">
    <source>
        <dbReference type="ARBA" id="ARBA00022559"/>
    </source>
</evidence>
<dbReference type="Proteomes" id="UP000001514">
    <property type="component" value="Unassembled WGS sequence"/>
</dbReference>
<evidence type="ECO:0000313" key="24">
    <source>
        <dbReference type="Proteomes" id="UP000001514"/>
    </source>
</evidence>
<evidence type="ECO:0000256" key="3">
    <source>
        <dbReference type="ARBA" id="ARBA00006873"/>
    </source>
</evidence>
<protein>
    <recommendedName>
        <fullName evidence="4 21">Peroxidase</fullName>
        <ecNumber evidence="4 21">1.11.1.7</ecNumber>
    </recommendedName>
</protein>
<evidence type="ECO:0000256" key="5">
    <source>
        <dbReference type="ARBA" id="ARBA00022525"/>
    </source>
</evidence>
<dbReference type="InterPro" id="IPR033905">
    <property type="entry name" value="Secretory_peroxidase"/>
</dbReference>
<keyword evidence="15 21" id="KW-0376">Hydrogen peroxide</keyword>
<comment type="catalytic activity">
    <reaction evidence="1 21">
        <text>2 a phenolic donor + H2O2 = 2 a phenolic radical donor + 2 H2O</text>
        <dbReference type="Rhea" id="RHEA:56136"/>
        <dbReference type="ChEBI" id="CHEBI:15377"/>
        <dbReference type="ChEBI" id="CHEBI:16240"/>
        <dbReference type="ChEBI" id="CHEBI:139520"/>
        <dbReference type="ChEBI" id="CHEBI:139521"/>
        <dbReference type="EC" id="1.11.1.7"/>
    </reaction>
</comment>
<evidence type="ECO:0000256" key="15">
    <source>
        <dbReference type="ARBA" id="ARBA00023324"/>
    </source>
</evidence>
<feature type="disulfide bond" evidence="20">
    <location>
        <begin position="68"/>
        <end position="73"/>
    </location>
</feature>
<evidence type="ECO:0000256" key="10">
    <source>
        <dbReference type="ARBA" id="ARBA00022837"/>
    </source>
</evidence>
<feature type="site" description="Transition state stabilizer" evidence="19">
    <location>
        <position position="62"/>
    </location>
</feature>
<dbReference type="OrthoDB" id="2113341at2759"/>
<comment type="similarity">
    <text evidence="21">Belongs to the peroxidase family. Classical plant (class III) peroxidase subfamily.</text>
</comment>
<feature type="domain" description="Plant heme peroxidase family profile" evidence="22">
    <location>
        <begin position="25"/>
        <end position="329"/>
    </location>
</feature>
<feature type="binding site" evidence="17">
    <location>
        <position position="164"/>
    </location>
    <ligand>
        <name>substrate</name>
    </ligand>
</feature>
<feature type="disulfide bond" evidence="20">
    <location>
        <begin position="201"/>
        <end position="237"/>
    </location>
</feature>
<dbReference type="InParanoid" id="D8SWP8"/>
<dbReference type="PROSITE" id="PS00435">
    <property type="entry name" value="PEROXIDASE_1"/>
    <property type="match status" value="1"/>
</dbReference>
<dbReference type="PANTHER" id="PTHR31388:SF264">
    <property type="entry name" value="PEROXIDASE 59"/>
    <property type="match status" value="1"/>
</dbReference>
<dbReference type="PRINTS" id="PR00458">
    <property type="entry name" value="PEROXIDASE"/>
</dbReference>
<evidence type="ECO:0000313" key="23">
    <source>
        <dbReference type="EMBL" id="EFJ11133.1"/>
    </source>
</evidence>
<feature type="binding site" evidence="18">
    <location>
        <position position="72"/>
    </location>
    <ligand>
        <name>Ca(2+)</name>
        <dbReference type="ChEBI" id="CHEBI:29108"/>
        <label>1</label>
    </ligand>
</feature>
<dbReference type="InterPro" id="IPR019793">
    <property type="entry name" value="Peroxidases_heam-ligand_BS"/>
</dbReference>
<keyword evidence="8 18" id="KW-0479">Metal-binding</keyword>
<name>D8SWP8_SELML</name>
<dbReference type="EMBL" id="GL377649">
    <property type="protein sequence ID" value="EFJ11133.1"/>
    <property type="molecule type" value="Genomic_DNA"/>
</dbReference>
<dbReference type="InterPro" id="IPR002016">
    <property type="entry name" value="Haem_peroxidase"/>
</dbReference>
<comment type="cofactor">
    <cofactor evidence="18 21">
        <name>heme b</name>
        <dbReference type="ChEBI" id="CHEBI:60344"/>
    </cofactor>
    <text evidence="18 21">Binds 1 heme b (iron(II)-protoporphyrin IX) group per subunit.</text>
</comment>
<dbReference type="GO" id="GO:0140825">
    <property type="term" value="F:lactoperoxidase activity"/>
    <property type="evidence" value="ECO:0007669"/>
    <property type="project" value="UniProtKB-EC"/>
</dbReference>